<protein>
    <submittedName>
        <fullName evidence="2">Uncharacterized protein</fullName>
    </submittedName>
</protein>
<proteinExistence type="predicted"/>
<dbReference type="AlphaFoldDB" id="A0A2T4ILD3"/>
<name>A0A2T4ILD3_9HYPH</name>
<gene>
    <name evidence="2" type="ORF">C9427_31725</name>
</gene>
<comment type="caution">
    <text evidence="2">The sequence shown here is derived from an EMBL/GenBank/DDBJ whole genome shotgun (WGS) entry which is preliminary data.</text>
</comment>
<organism evidence="2 3">
    <name type="scientific">Mesorhizobium helmanticense</name>
    <dbReference type="NCBI Taxonomy" id="1776423"/>
    <lineage>
        <taxon>Bacteria</taxon>
        <taxon>Pseudomonadati</taxon>
        <taxon>Pseudomonadota</taxon>
        <taxon>Alphaproteobacteria</taxon>
        <taxon>Hyphomicrobiales</taxon>
        <taxon>Phyllobacteriaceae</taxon>
        <taxon>Mesorhizobium</taxon>
    </lineage>
</organism>
<feature type="region of interest" description="Disordered" evidence="1">
    <location>
        <begin position="1"/>
        <end position="33"/>
    </location>
</feature>
<evidence type="ECO:0000256" key="1">
    <source>
        <dbReference type="SAM" id="MobiDB-lite"/>
    </source>
</evidence>
<dbReference type="Proteomes" id="UP000240259">
    <property type="component" value="Unassembled WGS sequence"/>
</dbReference>
<feature type="compositionally biased region" description="Polar residues" evidence="1">
    <location>
        <begin position="1"/>
        <end position="10"/>
    </location>
</feature>
<accession>A0A2T4ILD3</accession>
<evidence type="ECO:0000313" key="3">
    <source>
        <dbReference type="Proteomes" id="UP000240259"/>
    </source>
</evidence>
<reference evidence="2 3" key="1">
    <citation type="submission" date="2018-03" db="EMBL/GenBank/DDBJ databases">
        <title>Genome sequence of the symbiotic type strain Mesorhizobium helmanticense CSLC115NT isolated from Lotus corniculatus nodules.</title>
        <authorList>
            <person name="Sannazzaro A.I."/>
            <person name="Torres Tejerizo G.A."/>
            <person name="Dip D."/>
            <person name="Caballero M."/>
            <person name="Pistorio M."/>
            <person name="Estrella M.J."/>
        </authorList>
    </citation>
    <scope>NUCLEOTIDE SEQUENCE [LARGE SCALE GENOMIC DNA]</scope>
    <source>
        <strain evidence="2 3">CSLC115N</strain>
    </source>
</reference>
<keyword evidence="3" id="KW-1185">Reference proteome</keyword>
<sequence>MSGFLVSSSVLAEPRPDQLEEPPGVDGQQRQPIRMSGRLPISVPWARKRFAPLQAIDMI</sequence>
<evidence type="ECO:0000313" key="2">
    <source>
        <dbReference type="EMBL" id="PTE06449.1"/>
    </source>
</evidence>
<dbReference type="EMBL" id="PZJX01000068">
    <property type="protein sequence ID" value="PTE06449.1"/>
    <property type="molecule type" value="Genomic_DNA"/>
</dbReference>